<sequence>MELFETINSEFYVNDYGGIDIPANYIKNNCKQAADVINELCNYYFDNHSFDELPIEQDKINIKKSMCAQIEHFYELNGTTELASLSKPTGVTIGNFSMSGIKQASTGMKSLISRKAIRYLKPTGLLYRGVGQY</sequence>
<dbReference type="RefSeq" id="WP_076616998.1">
    <property type="nucleotide sequence ID" value="NZ_CP019323.1"/>
</dbReference>
<dbReference type="KEGG" id="lalw:BTM29_10030"/>
<reference evidence="2" key="1">
    <citation type="submission" date="2016-12" db="EMBL/GenBank/DDBJ databases">
        <authorList>
            <person name="Jung M.Y."/>
            <person name="Lee S.H."/>
        </authorList>
    </citation>
    <scope>NUCLEOTIDE SEQUENCE [LARGE SCALE GENOMIC DNA]</scope>
    <source>
        <strain evidence="2">WiKim39</strain>
    </source>
</reference>
<evidence type="ECO:0000313" key="2">
    <source>
        <dbReference type="Proteomes" id="UP000187499"/>
    </source>
</evidence>
<evidence type="ECO:0000313" key="1">
    <source>
        <dbReference type="EMBL" id="APX72867.1"/>
    </source>
</evidence>
<name>A0A1P8Q4T6_9LACO</name>
<organism evidence="1 2">
    <name type="scientific">Companilactobacillus allii</name>
    <dbReference type="NCBI Taxonomy" id="1847728"/>
    <lineage>
        <taxon>Bacteria</taxon>
        <taxon>Bacillati</taxon>
        <taxon>Bacillota</taxon>
        <taxon>Bacilli</taxon>
        <taxon>Lactobacillales</taxon>
        <taxon>Lactobacillaceae</taxon>
        <taxon>Companilactobacillus</taxon>
    </lineage>
</organism>
<dbReference type="STRING" id="1847728.BTM29_10030"/>
<dbReference type="EMBL" id="CP019323">
    <property type="protein sequence ID" value="APX72867.1"/>
    <property type="molecule type" value="Genomic_DNA"/>
</dbReference>
<keyword evidence="2" id="KW-1185">Reference proteome</keyword>
<dbReference type="Proteomes" id="UP000187499">
    <property type="component" value="Chromosome"/>
</dbReference>
<proteinExistence type="predicted"/>
<protein>
    <submittedName>
        <fullName evidence="1">Uncharacterized protein</fullName>
    </submittedName>
</protein>
<dbReference type="OrthoDB" id="2048198at2"/>
<dbReference type="AlphaFoldDB" id="A0A1P8Q4T6"/>
<gene>
    <name evidence="1" type="ORF">BTM29_10030</name>
</gene>
<accession>A0A1P8Q4T6</accession>